<sequence length="201" mass="20733">MAGKTFADDEQPLLNEQKPKSSLTRVAVLAVACSFVLGSVAGTVVHRGGRVGAMTRLDDVASKDITADQITGEDAPAPAPAPGSVPKQMPTSCYEGGHLAGYGTDLAMEGKSSDCSFMKFAPATDWATFGDGSYDDSWILCLFPEGVHAAPGCQQAHCSSPEVCAREGGENLGQPKHHDGALAWSTGFAAVTVAASTVAFL</sequence>
<dbReference type="EMBL" id="HBIW01025880">
    <property type="protein sequence ID" value="CAE0706881.1"/>
    <property type="molecule type" value="Transcribed_RNA"/>
</dbReference>
<evidence type="ECO:0000313" key="2">
    <source>
        <dbReference type="EMBL" id="CAE0706881.1"/>
    </source>
</evidence>
<keyword evidence="1" id="KW-1133">Transmembrane helix</keyword>
<organism evidence="2">
    <name type="scientific">Pelagomonas calceolata</name>
    <dbReference type="NCBI Taxonomy" id="35677"/>
    <lineage>
        <taxon>Eukaryota</taxon>
        <taxon>Sar</taxon>
        <taxon>Stramenopiles</taxon>
        <taxon>Ochrophyta</taxon>
        <taxon>Pelagophyceae</taxon>
        <taxon>Pelagomonadales</taxon>
        <taxon>Pelagomonadaceae</taxon>
        <taxon>Pelagomonas</taxon>
    </lineage>
</organism>
<dbReference type="Proteomes" id="UP000789595">
    <property type="component" value="Unassembled WGS sequence"/>
</dbReference>
<keyword evidence="1" id="KW-0472">Membrane</keyword>
<reference evidence="3" key="2">
    <citation type="submission" date="2021-11" db="EMBL/GenBank/DDBJ databases">
        <authorList>
            <consortium name="Genoscope - CEA"/>
            <person name="William W."/>
        </authorList>
    </citation>
    <scope>NUCLEOTIDE SEQUENCE</scope>
</reference>
<protein>
    <submittedName>
        <fullName evidence="2">Uncharacterized protein</fullName>
    </submittedName>
</protein>
<keyword evidence="4" id="KW-1185">Reference proteome</keyword>
<dbReference type="EMBL" id="CAKKNE010000004">
    <property type="protein sequence ID" value="CAH0374734.1"/>
    <property type="molecule type" value="Genomic_DNA"/>
</dbReference>
<gene>
    <name evidence="2" type="ORF">PCAL00307_LOCUS22332</name>
    <name evidence="3" type="ORF">PECAL_4P20340</name>
</gene>
<accession>A0A7S4EE26</accession>
<dbReference type="AlphaFoldDB" id="A0A7S4EE26"/>
<evidence type="ECO:0000313" key="3">
    <source>
        <dbReference type="EMBL" id="CAH0374734.1"/>
    </source>
</evidence>
<evidence type="ECO:0000256" key="1">
    <source>
        <dbReference type="SAM" id="Phobius"/>
    </source>
</evidence>
<evidence type="ECO:0000313" key="4">
    <source>
        <dbReference type="Proteomes" id="UP000789595"/>
    </source>
</evidence>
<proteinExistence type="predicted"/>
<reference evidence="2" key="1">
    <citation type="submission" date="2021-01" db="EMBL/GenBank/DDBJ databases">
        <authorList>
            <person name="Corre E."/>
            <person name="Pelletier E."/>
            <person name="Niang G."/>
            <person name="Scheremetjew M."/>
            <person name="Finn R."/>
            <person name="Kale V."/>
            <person name="Holt S."/>
            <person name="Cochrane G."/>
            <person name="Meng A."/>
            <person name="Brown T."/>
            <person name="Cohen L."/>
        </authorList>
    </citation>
    <scope>NUCLEOTIDE SEQUENCE</scope>
    <source>
        <strain evidence="2">CCMP1756</strain>
    </source>
</reference>
<feature type="transmembrane region" description="Helical" evidence="1">
    <location>
        <begin position="26"/>
        <end position="46"/>
    </location>
</feature>
<keyword evidence="1" id="KW-0812">Transmembrane</keyword>
<name>A0A7S4EE26_9STRA</name>